<dbReference type="GO" id="GO:0051539">
    <property type="term" value="F:4 iron, 4 sulfur cluster binding"/>
    <property type="evidence" value="ECO:0007669"/>
    <property type="project" value="UniProtKB-KW"/>
</dbReference>
<dbReference type="InterPro" id="IPR003741">
    <property type="entry name" value="LUD_dom"/>
</dbReference>
<comment type="caution">
    <text evidence="10">The sequence shown here is derived from an EMBL/GenBank/DDBJ whole genome shotgun (WGS) entry which is preliminary data.</text>
</comment>
<dbReference type="InterPro" id="IPR017896">
    <property type="entry name" value="4Fe4S_Fe-S-bd"/>
</dbReference>
<dbReference type="InterPro" id="IPR017900">
    <property type="entry name" value="4Fe4S_Fe_S_CS"/>
</dbReference>
<dbReference type="Pfam" id="PF13183">
    <property type="entry name" value="Fer4_8"/>
    <property type="match status" value="1"/>
</dbReference>
<evidence type="ECO:0000256" key="5">
    <source>
        <dbReference type="ARBA" id="ARBA00022982"/>
    </source>
</evidence>
<dbReference type="SUPFAM" id="SSF46548">
    <property type="entry name" value="alpha-helical ferredoxin"/>
    <property type="match status" value="1"/>
</dbReference>
<evidence type="ECO:0000256" key="3">
    <source>
        <dbReference type="ARBA" id="ARBA00022723"/>
    </source>
</evidence>
<dbReference type="EMBL" id="WHJE01000170">
    <property type="protein sequence ID" value="KAE8762443.1"/>
    <property type="molecule type" value="Genomic_DNA"/>
</dbReference>
<dbReference type="PROSITE" id="PS00198">
    <property type="entry name" value="4FE4S_FER_1"/>
    <property type="match status" value="1"/>
</dbReference>
<evidence type="ECO:0000256" key="1">
    <source>
        <dbReference type="ARBA" id="ARBA00022448"/>
    </source>
</evidence>
<dbReference type="Pfam" id="PF02589">
    <property type="entry name" value="LUD_dom"/>
    <property type="match status" value="1"/>
</dbReference>
<proteinExistence type="predicted"/>
<gene>
    <name evidence="10" type="ORF">GB883_19310</name>
</gene>
<dbReference type="Gene3D" id="1.10.1060.10">
    <property type="entry name" value="Alpha-helical ferredoxin"/>
    <property type="match status" value="1"/>
</dbReference>
<name>A0A7J5UKP7_9MICO</name>
<dbReference type="InterPro" id="IPR009051">
    <property type="entry name" value="Helical_ferredxn"/>
</dbReference>
<dbReference type="PROSITE" id="PS51379">
    <property type="entry name" value="4FE4S_FER_2"/>
    <property type="match status" value="1"/>
</dbReference>
<keyword evidence="5" id="KW-0249">Electron transport</keyword>
<keyword evidence="3" id="KW-0479">Metal-binding</keyword>
<keyword evidence="2" id="KW-0004">4Fe-4S</keyword>
<dbReference type="Gene3D" id="3.40.50.10420">
    <property type="entry name" value="NagB/RpiA/CoA transferase-like"/>
    <property type="match status" value="1"/>
</dbReference>
<keyword evidence="1" id="KW-0813">Transport</keyword>
<protein>
    <submittedName>
        <fullName evidence="10">(4Fe-4S)-binding protein</fullName>
    </submittedName>
</protein>
<dbReference type="AlphaFoldDB" id="A0A7J5UKP7"/>
<dbReference type="InterPro" id="IPR004452">
    <property type="entry name" value="LutB/LldF"/>
</dbReference>
<evidence type="ECO:0000256" key="4">
    <source>
        <dbReference type="ARBA" id="ARBA00022737"/>
    </source>
</evidence>
<keyword evidence="7" id="KW-0411">Iron-sulfur</keyword>
<dbReference type="GO" id="GO:0046872">
    <property type="term" value="F:metal ion binding"/>
    <property type="evidence" value="ECO:0007669"/>
    <property type="project" value="UniProtKB-KW"/>
</dbReference>
<dbReference type="PANTHER" id="PTHR47153">
    <property type="entry name" value="LACTATE UTILIZATION PROTEIN B"/>
    <property type="match status" value="1"/>
</dbReference>
<dbReference type="SUPFAM" id="SSF100950">
    <property type="entry name" value="NagB/RpiA/CoA transferase-like"/>
    <property type="match status" value="1"/>
</dbReference>
<keyword evidence="11" id="KW-1185">Reference proteome</keyword>
<feature type="domain" description="4Fe-4S ferredoxin-type" evidence="9">
    <location>
        <begin position="323"/>
        <end position="352"/>
    </location>
</feature>
<evidence type="ECO:0000256" key="2">
    <source>
        <dbReference type="ARBA" id="ARBA00022485"/>
    </source>
</evidence>
<dbReference type="RefSeq" id="WP_152200311.1">
    <property type="nucleotide sequence ID" value="NZ_VUKF01000003.1"/>
</dbReference>
<evidence type="ECO:0000256" key="8">
    <source>
        <dbReference type="SAM" id="MobiDB-lite"/>
    </source>
</evidence>
<dbReference type="Proteomes" id="UP000451860">
    <property type="component" value="Unassembled WGS sequence"/>
</dbReference>
<dbReference type="InterPro" id="IPR024185">
    <property type="entry name" value="FTHF_cligase-like_sf"/>
</dbReference>
<dbReference type="GO" id="GO:0006089">
    <property type="term" value="P:lactate metabolic process"/>
    <property type="evidence" value="ECO:0007669"/>
    <property type="project" value="InterPro"/>
</dbReference>
<dbReference type="InterPro" id="IPR037171">
    <property type="entry name" value="NagB/RpiA_transferase-like"/>
</dbReference>
<sequence length="507" mass="54449">MSATFLGMPEVRPLPPHHPEDPLRWGPTFPEAAHETLGNAQMRANLGHATRTIRDKRLRVTAELPDWEELRAAGAAIKAEALARLPELLTELEAQVTARGGVVHWARDAAEANRIVADLIAATGQDEVVKVKSMATQEIGLNEHLEAAGITATETDLAELIVQLAGDMPSHVLVPAIHRNREEIREIFLERMGDAPAELTAQPRELAMAARAHLRAKFLAAEVAISGANFAVAETGTVAVFESEGNGRMCLTLPHTLITVMGIEKVLPRFADLEVFTQLLPRSSTGERMNPYTSMWTGVTPGDGPQEFHLVLLDNGRTKALADEVGRQALRCIRCSACMNVCPVYEHTGGHAYGSVYPGPIGAILTPLLRGTGTGPGPLDPHDPTATLPYASSLCGACFEACPVKIDIPAVLVHLRNRVTEAQQRRPLPTGWEAALGAASAVMSSGRRFGAAAATARAGRVVARDERIGRLPFPGSLWTGSRDLPAPPPESFRAWWARHQGAKEAGS</sequence>
<accession>A0A7J5UKP7</accession>
<organism evidence="10 11">
    <name type="scientific">Georgenia thermotolerans</name>
    <dbReference type="NCBI Taxonomy" id="527326"/>
    <lineage>
        <taxon>Bacteria</taxon>
        <taxon>Bacillati</taxon>
        <taxon>Actinomycetota</taxon>
        <taxon>Actinomycetes</taxon>
        <taxon>Micrococcales</taxon>
        <taxon>Bogoriellaceae</taxon>
        <taxon>Georgenia</taxon>
    </lineage>
</organism>
<feature type="region of interest" description="Disordered" evidence="8">
    <location>
        <begin position="1"/>
        <end position="21"/>
    </location>
</feature>
<evidence type="ECO:0000313" key="10">
    <source>
        <dbReference type="EMBL" id="KAE8762443.1"/>
    </source>
</evidence>
<evidence type="ECO:0000259" key="9">
    <source>
        <dbReference type="PROSITE" id="PS51379"/>
    </source>
</evidence>
<keyword evidence="4" id="KW-0677">Repeat</keyword>
<evidence type="ECO:0000256" key="6">
    <source>
        <dbReference type="ARBA" id="ARBA00023004"/>
    </source>
</evidence>
<dbReference type="PANTHER" id="PTHR47153:SF2">
    <property type="entry name" value="LACTATE UTILIZATION PROTEIN B"/>
    <property type="match status" value="1"/>
</dbReference>
<keyword evidence="6" id="KW-0408">Iron</keyword>
<evidence type="ECO:0000313" key="11">
    <source>
        <dbReference type="Proteomes" id="UP000451860"/>
    </source>
</evidence>
<evidence type="ECO:0000256" key="7">
    <source>
        <dbReference type="ARBA" id="ARBA00023014"/>
    </source>
</evidence>
<dbReference type="OrthoDB" id="9782337at2"/>
<reference evidence="10 11" key="1">
    <citation type="submission" date="2019-10" db="EMBL/GenBank/DDBJ databases">
        <title>Georgenia wutianyii sp. nov. and Georgenia yuyongxinii sp. nov. isolated from plateau pika (Ochotona curzoniae) in the Qinghai-Tibet plateau of China.</title>
        <authorList>
            <person name="Tian Z."/>
        </authorList>
    </citation>
    <scope>NUCLEOTIDE SEQUENCE [LARGE SCALE GENOMIC DNA]</scope>
    <source>
        <strain evidence="10 11">DSM 21501</strain>
    </source>
</reference>